<dbReference type="InterPro" id="IPR010602">
    <property type="entry name" value="DUF1186"/>
</dbReference>
<dbReference type="AlphaFoldDB" id="A0A2S7MYE8"/>
<sequence length="255" mass="29006">MMTEMQKLLEEIRYKRGKYPKKALDELIDRRDEAIPELLKIVEQSAISPELFMDTPERIDHIYAVLLLSQFQAAEAFNPFLHTLQLPDDLVFVLYGDLLTNSGGRIVANLYSGLAVMEDDLVSFPELDAIFALIDDTSLDELIRGIGFQAITALVKQRKVSKDLIQYYYHDLLQGELDDESGILYTLLIDSCVELDFRELTDEIIDVLESRRADTSIQFSEDGEVYFNDGLLLDKDPYGPITNIHEELQGSSSKS</sequence>
<dbReference type="Proteomes" id="UP000239663">
    <property type="component" value="Unassembled WGS sequence"/>
</dbReference>
<organism evidence="1 2">
    <name type="scientific">Pradoshia eiseniae</name>
    <dbReference type="NCBI Taxonomy" id="2064768"/>
    <lineage>
        <taxon>Bacteria</taxon>
        <taxon>Bacillati</taxon>
        <taxon>Bacillota</taxon>
        <taxon>Bacilli</taxon>
        <taxon>Bacillales</taxon>
        <taxon>Bacillaceae</taxon>
        <taxon>Pradoshia</taxon>
    </lineage>
</organism>
<accession>A0A2S7MYE8</accession>
<dbReference type="EMBL" id="PKOZ01000007">
    <property type="protein sequence ID" value="PQD94796.1"/>
    <property type="molecule type" value="Genomic_DNA"/>
</dbReference>
<evidence type="ECO:0008006" key="3">
    <source>
        <dbReference type="Google" id="ProtNLM"/>
    </source>
</evidence>
<proteinExistence type="predicted"/>
<dbReference type="Pfam" id="PF06685">
    <property type="entry name" value="DUF1186"/>
    <property type="match status" value="1"/>
</dbReference>
<keyword evidence="2" id="KW-1185">Reference proteome</keyword>
<comment type="caution">
    <text evidence="1">The sequence shown here is derived from an EMBL/GenBank/DDBJ whole genome shotgun (WGS) entry which is preliminary data.</text>
</comment>
<reference evidence="1 2" key="1">
    <citation type="submission" date="2017-12" db="EMBL/GenBank/DDBJ databases">
        <title>Taxonomic description and draft genome of Pradoshia cofamensis Gen. nov., sp. nov., a thermotolerant bacillale isolated from anterior gut of earthworm Eisenia fetida.</title>
        <authorList>
            <person name="Saha T."/>
            <person name="Chakraborty R."/>
        </authorList>
    </citation>
    <scope>NUCLEOTIDE SEQUENCE [LARGE SCALE GENOMIC DNA]</scope>
    <source>
        <strain evidence="1 2">EAG3</strain>
    </source>
</reference>
<name>A0A2S7MYE8_9BACI</name>
<evidence type="ECO:0000313" key="2">
    <source>
        <dbReference type="Proteomes" id="UP000239663"/>
    </source>
</evidence>
<protein>
    <recommendedName>
        <fullName evidence="3">DUF1186 domain-containing protein</fullName>
    </recommendedName>
</protein>
<evidence type="ECO:0000313" key="1">
    <source>
        <dbReference type="EMBL" id="PQD94796.1"/>
    </source>
</evidence>
<gene>
    <name evidence="1" type="ORF">CYL18_12585</name>
</gene>
<dbReference type="RefSeq" id="WP_104849871.1">
    <property type="nucleotide sequence ID" value="NZ_PKOZ01000007.1"/>
</dbReference>
<dbReference type="OrthoDB" id="2963000at2"/>